<comment type="subcellular location">
    <subcellularLocation>
        <location evidence="1">Cell membrane</location>
        <topology evidence="1">Multi-pass membrane protein</topology>
    </subcellularLocation>
</comment>
<evidence type="ECO:0000256" key="5">
    <source>
        <dbReference type="ARBA" id="ARBA00023136"/>
    </source>
</evidence>
<name>A0A9R1TXA0_9HYME</name>
<gene>
    <name evidence="10" type="primary">LOC105264646</name>
</gene>
<dbReference type="PANTHER" id="PTHR42643">
    <property type="entry name" value="IONOTROPIC RECEPTOR 20A-RELATED"/>
    <property type="match status" value="1"/>
</dbReference>
<evidence type="ECO:0000256" key="7">
    <source>
        <dbReference type="ARBA" id="ARBA00023180"/>
    </source>
</evidence>
<dbReference type="OrthoDB" id="8195021at2759"/>
<organism evidence="9 10">
    <name type="scientific">Fopius arisanus</name>
    <dbReference type="NCBI Taxonomy" id="64838"/>
    <lineage>
        <taxon>Eukaryota</taxon>
        <taxon>Metazoa</taxon>
        <taxon>Ecdysozoa</taxon>
        <taxon>Arthropoda</taxon>
        <taxon>Hexapoda</taxon>
        <taxon>Insecta</taxon>
        <taxon>Pterygota</taxon>
        <taxon>Neoptera</taxon>
        <taxon>Endopterygota</taxon>
        <taxon>Hymenoptera</taxon>
        <taxon>Apocrita</taxon>
        <taxon>Ichneumonoidea</taxon>
        <taxon>Braconidae</taxon>
        <taxon>Opiinae</taxon>
        <taxon>Fopius</taxon>
    </lineage>
</organism>
<sequence length="223" mass="25679">MRLLYISICMSALMISFTYSASLTSVLAVSKLPFNSLKQFAQAGTYGLIAVDDSEEYDLLKFSEDPVLQQMSKLLIPKALLPWSYVEGFHQICEEQVAFYAHYATSMRYPEREMPCEMHSIKTGYVQLSGIITPRGSEFTHAINYYLQRFKQNGILQRLENIYIVVEYTPEPVLLSANLRGVAPILIILISGVIVASLIFTVEWIFYYFRYIRYKSRQTPFTL</sequence>
<protein>
    <submittedName>
        <fullName evidence="10">Glutamate receptor 4-like</fullName>
    </submittedName>
</protein>
<keyword evidence="9" id="KW-1185">Reference proteome</keyword>
<dbReference type="RefSeq" id="XP_011299954.1">
    <property type="nucleotide sequence ID" value="XM_011301652.1"/>
</dbReference>
<evidence type="ECO:0000313" key="9">
    <source>
        <dbReference type="Proteomes" id="UP000694866"/>
    </source>
</evidence>
<dbReference type="GeneID" id="105264646"/>
<evidence type="ECO:0000256" key="8">
    <source>
        <dbReference type="SAM" id="Phobius"/>
    </source>
</evidence>
<evidence type="ECO:0000256" key="1">
    <source>
        <dbReference type="ARBA" id="ARBA00004651"/>
    </source>
</evidence>
<keyword evidence="4 8" id="KW-1133">Transmembrane helix</keyword>
<dbReference type="SUPFAM" id="SSF53850">
    <property type="entry name" value="Periplasmic binding protein-like II"/>
    <property type="match status" value="1"/>
</dbReference>
<accession>A0A9R1TXA0</accession>
<dbReference type="PANTHER" id="PTHR42643:SF35">
    <property type="entry name" value="IONOTROPIC RECEPTOR 68A, ISOFORM A"/>
    <property type="match status" value="1"/>
</dbReference>
<evidence type="ECO:0000256" key="3">
    <source>
        <dbReference type="ARBA" id="ARBA00022692"/>
    </source>
</evidence>
<keyword evidence="7" id="KW-0325">Glycoprotein</keyword>
<dbReference type="InterPro" id="IPR052192">
    <property type="entry name" value="Insect_Ionotropic_Sensory_Rcpt"/>
</dbReference>
<dbReference type="GO" id="GO:0005886">
    <property type="term" value="C:plasma membrane"/>
    <property type="evidence" value="ECO:0007669"/>
    <property type="project" value="UniProtKB-SubCell"/>
</dbReference>
<keyword evidence="5 8" id="KW-0472">Membrane</keyword>
<evidence type="ECO:0000313" key="10">
    <source>
        <dbReference type="RefSeq" id="XP_011299954.1"/>
    </source>
</evidence>
<dbReference type="Proteomes" id="UP000694866">
    <property type="component" value="Unplaced"/>
</dbReference>
<keyword evidence="2" id="KW-1003">Cell membrane</keyword>
<evidence type="ECO:0000256" key="2">
    <source>
        <dbReference type="ARBA" id="ARBA00022475"/>
    </source>
</evidence>
<keyword evidence="3 8" id="KW-0812">Transmembrane</keyword>
<dbReference type="Gene3D" id="3.40.190.10">
    <property type="entry name" value="Periplasmic binding protein-like II"/>
    <property type="match status" value="2"/>
</dbReference>
<evidence type="ECO:0000256" key="6">
    <source>
        <dbReference type="ARBA" id="ARBA00023170"/>
    </source>
</evidence>
<keyword evidence="6" id="KW-0675">Receptor</keyword>
<proteinExistence type="predicted"/>
<feature type="transmembrane region" description="Helical" evidence="8">
    <location>
        <begin position="185"/>
        <end position="209"/>
    </location>
</feature>
<dbReference type="AlphaFoldDB" id="A0A9R1TXA0"/>
<dbReference type="KEGG" id="fas:105264646"/>
<reference evidence="10" key="1">
    <citation type="submission" date="2025-08" db="UniProtKB">
        <authorList>
            <consortium name="RefSeq"/>
        </authorList>
    </citation>
    <scope>IDENTIFICATION</scope>
    <source>
        <strain evidence="10">USDA-PBARC FA_bdor</strain>
        <tissue evidence="10">Whole organism</tissue>
    </source>
</reference>
<evidence type="ECO:0000256" key="4">
    <source>
        <dbReference type="ARBA" id="ARBA00022989"/>
    </source>
</evidence>